<comment type="caution">
    <text evidence="2">The sequence shown here is derived from an EMBL/GenBank/DDBJ whole genome shotgun (WGS) entry which is preliminary data.</text>
</comment>
<dbReference type="EMBL" id="BGPR01007561">
    <property type="protein sequence ID" value="GBN27870.1"/>
    <property type="molecule type" value="Genomic_DNA"/>
</dbReference>
<accession>A0A4Y2MNF3</accession>
<name>A0A4Y2MNF3_ARAVE</name>
<keyword evidence="3" id="KW-1185">Reference proteome</keyword>
<proteinExistence type="predicted"/>
<evidence type="ECO:0000313" key="3">
    <source>
        <dbReference type="Proteomes" id="UP000499080"/>
    </source>
</evidence>
<reference evidence="2 3" key="1">
    <citation type="journal article" date="2019" name="Sci. Rep.">
        <title>Orb-weaving spider Araneus ventricosus genome elucidates the spidroin gene catalogue.</title>
        <authorList>
            <person name="Kono N."/>
            <person name="Nakamura H."/>
            <person name="Ohtoshi R."/>
            <person name="Moran D.A.P."/>
            <person name="Shinohara A."/>
            <person name="Yoshida Y."/>
            <person name="Fujiwara M."/>
            <person name="Mori M."/>
            <person name="Tomita M."/>
            <person name="Arakawa K."/>
        </authorList>
    </citation>
    <scope>NUCLEOTIDE SEQUENCE [LARGE SCALE GENOMIC DNA]</scope>
</reference>
<evidence type="ECO:0000313" key="2">
    <source>
        <dbReference type="EMBL" id="GBN27870.1"/>
    </source>
</evidence>
<organism evidence="2 3">
    <name type="scientific">Araneus ventricosus</name>
    <name type="common">Orbweaver spider</name>
    <name type="synonym">Epeira ventricosa</name>
    <dbReference type="NCBI Taxonomy" id="182803"/>
    <lineage>
        <taxon>Eukaryota</taxon>
        <taxon>Metazoa</taxon>
        <taxon>Ecdysozoa</taxon>
        <taxon>Arthropoda</taxon>
        <taxon>Chelicerata</taxon>
        <taxon>Arachnida</taxon>
        <taxon>Araneae</taxon>
        <taxon>Araneomorphae</taxon>
        <taxon>Entelegynae</taxon>
        <taxon>Araneoidea</taxon>
        <taxon>Araneidae</taxon>
        <taxon>Araneus</taxon>
    </lineage>
</organism>
<dbReference type="Proteomes" id="UP000499080">
    <property type="component" value="Unassembled WGS sequence"/>
</dbReference>
<sequence>MEFGGRQATIDDISRRHNLSSEIEIVETGPMMDFEDSKHVQMAKTLPKWAPQSPTSEPHQPGLKLTVIPSRSRNPVAMAQGPPSSQF</sequence>
<protein>
    <submittedName>
        <fullName evidence="2">Uncharacterized protein</fullName>
    </submittedName>
</protein>
<gene>
    <name evidence="2" type="ORF">AVEN_250163_1</name>
</gene>
<feature type="region of interest" description="Disordered" evidence="1">
    <location>
        <begin position="49"/>
        <end position="87"/>
    </location>
</feature>
<evidence type="ECO:0000256" key="1">
    <source>
        <dbReference type="SAM" id="MobiDB-lite"/>
    </source>
</evidence>
<dbReference type="AlphaFoldDB" id="A0A4Y2MNF3"/>